<dbReference type="AlphaFoldDB" id="A0A3A3GDB2"/>
<comment type="caution">
    <text evidence="1">The sequence shown here is derived from an EMBL/GenBank/DDBJ whole genome shotgun (WGS) entry which is preliminary data.</text>
</comment>
<evidence type="ECO:0000313" key="1">
    <source>
        <dbReference type="EMBL" id="RJG15838.1"/>
    </source>
</evidence>
<protein>
    <submittedName>
        <fullName evidence="1">Uncharacterized protein</fullName>
    </submittedName>
</protein>
<dbReference type="EMBL" id="QYZD01000064">
    <property type="protein sequence ID" value="RJG15838.1"/>
    <property type="molecule type" value="Genomic_DNA"/>
</dbReference>
<reference evidence="1 2" key="1">
    <citation type="submission" date="2018-09" db="EMBL/GenBank/DDBJ databases">
        <title>Paenibacillus SK2017-BO5.</title>
        <authorList>
            <person name="Piskunova J.V."/>
            <person name="Dubiley S.A."/>
            <person name="Severinov K.V."/>
        </authorList>
    </citation>
    <scope>NUCLEOTIDE SEQUENCE [LARGE SCALE GENOMIC DNA]</scope>
    <source>
        <strain evidence="1 2">BO5</strain>
    </source>
</reference>
<evidence type="ECO:0000313" key="2">
    <source>
        <dbReference type="Proteomes" id="UP000266177"/>
    </source>
</evidence>
<sequence>MKHIYTDLNGTDHVITEENKETVSVIRMNDMKKIGLDDITAYDMGSVRDDSQQCNNKYKINWNSILRVW</sequence>
<accession>A0A3A3GDB2</accession>
<dbReference type="Proteomes" id="UP000266177">
    <property type="component" value="Unassembled WGS sequence"/>
</dbReference>
<name>A0A3A3GDB2_PANTH</name>
<organism evidence="1 2">
    <name type="scientific">Paenibacillus thiaminolyticus</name>
    <name type="common">Bacillus thiaminolyticus</name>
    <dbReference type="NCBI Taxonomy" id="49283"/>
    <lineage>
        <taxon>Bacteria</taxon>
        <taxon>Bacillati</taxon>
        <taxon>Bacillota</taxon>
        <taxon>Bacilli</taxon>
        <taxon>Bacillales</taxon>
        <taxon>Paenibacillaceae</taxon>
        <taxon>Paenibacillus</taxon>
    </lineage>
</organism>
<gene>
    <name evidence="1" type="ORF">DQX05_29250</name>
</gene>
<proteinExistence type="predicted"/>